<evidence type="ECO:0000256" key="2">
    <source>
        <dbReference type="ARBA" id="ARBA00022475"/>
    </source>
</evidence>
<dbReference type="PANTHER" id="PTHR36115:SF6">
    <property type="entry name" value="PROLINE-RICH ANTIGEN HOMOLOG"/>
    <property type="match status" value="1"/>
</dbReference>
<protein>
    <recommendedName>
        <fullName evidence="7">RDD domain-containing protein</fullName>
    </recommendedName>
</protein>
<evidence type="ECO:0000256" key="3">
    <source>
        <dbReference type="ARBA" id="ARBA00022692"/>
    </source>
</evidence>
<feature type="transmembrane region" description="Helical" evidence="6">
    <location>
        <begin position="27"/>
        <end position="46"/>
    </location>
</feature>
<evidence type="ECO:0000313" key="8">
    <source>
        <dbReference type="EMBL" id="GCD18495.1"/>
    </source>
</evidence>
<keyword evidence="3 6" id="KW-0812">Transmembrane</keyword>
<dbReference type="RefSeq" id="WP_160142784.1">
    <property type="nucleotide sequence ID" value="NZ_BHYL01000005.1"/>
</dbReference>
<dbReference type="OrthoDB" id="9793824at2"/>
<feature type="transmembrane region" description="Helical" evidence="6">
    <location>
        <begin position="66"/>
        <end position="86"/>
    </location>
</feature>
<name>A0A401UUY8_9CELL</name>
<gene>
    <name evidence="8" type="ORF">CTKZ_00570</name>
</gene>
<evidence type="ECO:0000259" key="7">
    <source>
        <dbReference type="Pfam" id="PF06271"/>
    </source>
</evidence>
<keyword evidence="4 6" id="KW-1133">Transmembrane helix</keyword>
<keyword evidence="5 6" id="KW-0472">Membrane</keyword>
<evidence type="ECO:0000313" key="9">
    <source>
        <dbReference type="Proteomes" id="UP000288246"/>
    </source>
</evidence>
<keyword evidence="2" id="KW-1003">Cell membrane</keyword>
<comment type="subcellular location">
    <subcellularLocation>
        <location evidence="1">Cell membrane</location>
        <topology evidence="1">Multi-pass membrane protein</topology>
    </subcellularLocation>
</comment>
<dbReference type="PANTHER" id="PTHR36115">
    <property type="entry name" value="PROLINE-RICH ANTIGEN HOMOLOG-RELATED"/>
    <property type="match status" value="1"/>
</dbReference>
<proteinExistence type="predicted"/>
<evidence type="ECO:0000256" key="5">
    <source>
        <dbReference type="ARBA" id="ARBA00023136"/>
    </source>
</evidence>
<feature type="domain" description="RDD" evidence="7">
    <location>
        <begin position="21"/>
        <end position="148"/>
    </location>
</feature>
<dbReference type="EMBL" id="BHYL01000005">
    <property type="protein sequence ID" value="GCD18495.1"/>
    <property type="molecule type" value="Genomic_DNA"/>
</dbReference>
<accession>A0A401UUY8</accession>
<evidence type="ECO:0000256" key="6">
    <source>
        <dbReference type="SAM" id="Phobius"/>
    </source>
</evidence>
<dbReference type="AlphaFoldDB" id="A0A401UUY8"/>
<dbReference type="Proteomes" id="UP000288246">
    <property type="component" value="Unassembled WGS sequence"/>
</dbReference>
<reference evidence="8 9" key="1">
    <citation type="submission" date="2018-11" db="EMBL/GenBank/DDBJ databases">
        <title>Draft genome sequence of Cellulomonas takizawaensis strain TKZ-21.</title>
        <authorList>
            <person name="Yamamura H."/>
            <person name="Hayashi T."/>
            <person name="Hamada M."/>
            <person name="Serisawa Y."/>
            <person name="Matsuyama K."/>
            <person name="Nakagawa Y."/>
            <person name="Otoguro M."/>
            <person name="Yanagida F."/>
            <person name="Hayakawa M."/>
        </authorList>
    </citation>
    <scope>NUCLEOTIDE SEQUENCE [LARGE SCALE GENOMIC DNA]</scope>
    <source>
        <strain evidence="8 9">TKZ-21</strain>
    </source>
</reference>
<evidence type="ECO:0000256" key="1">
    <source>
        <dbReference type="ARBA" id="ARBA00004651"/>
    </source>
</evidence>
<dbReference type="InterPro" id="IPR010432">
    <property type="entry name" value="RDD"/>
</dbReference>
<organism evidence="8 9">
    <name type="scientific">Cellulomonas algicola</name>
    <dbReference type="NCBI Taxonomy" id="2071633"/>
    <lineage>
        <taxon>Bacteria</taxon>
        <taxon>Bacillati</taxon>
        <taxon>Actinomycetota</taxon>
        <taxon>Actinomycetes</taxon>
        <taxon>Micrococcales</taxon>
        <taxon>Cellulomonadaceae</taxon>
        <taxon>Cellulomonas</taxon>
    </lineage>
</organism>
<feature type="transmembrane region" description="Helical" evidence="6">
    <location>
        <begin position="185"/>
        <end position="205"/>
    </location>
</feature>
<dbReference type="InterPro" id="IPR051791">
    <property type="entry name" value="Pra-immunoreactive"/>
</dbReference>
<evidence type="ECO:0000256" key="4">
    <source>
        <dbReference type="ARBA" id="ARBA00022989"/>
    </source>
</evidence>
<keyword evidence="9" id="KW-1185">Reference proteome</keyword>
<sequence>MTAAVDASADVHEDVDPRTSAPWWRRAVALALDASVVGAVTFLVIGPGGWPWEWSVVLGGTNPVPGVGVLVSVGVTWLVLLALQAWTGATPGKRVVGVVVVGRADSRPLGPVRTLVRAAAHTLDVLLLVGFVRPLWDPERRTFADSLCGTDVRVGRGVARPDGPRGRRRGVAVDGRRARAARRGAVATTVGAVVLCAAAVALAAVQSTVVTPASDRACGFADRPMGEDPPIASVELRVPEVVRQTRLGVTRQVGGPADATVTWVVADQEEAPDGTRLSVRVSDATGDVVAEVGGTVRGGTLVPDDGPVLGGLVLPVPRHVLGAAGPGGSWEAGVGTASVRAALCGDVLDPS</sequence>
<comment type="caution">
    <text evidence="8">The sequence shown here is derived from an EMBL/GenBank/DDBJ whole genome shotgun (WGS) entry which is preliminary data.</text>
</comment>
<dbReference type="GO" id="GO:0005886">
    <property type="term" value="C:plasma membrane"/>
    <property type="evidence" value="ECO:0007669"/>
    <property type="project" value="UniProtKB-SubCell"/>
</dbReference>
<dbReference type="Pfam" id="PF06271">
    <property type="entry name" value="RDD"/>
    <property type="match status" value="1"/>
</dbReference>